<evidence type="ECO:0000256" key="3">
    <source>
        <dbReference type="ARBA" id="ARBA00022989"/>
    </source>
</evidence>
<dbReference type="InterPro" id="IPR036259">
    <property type="entry name" value="MFS_trans_sf"/>
</dbReference>
<evidence type="ECO:0000256" key="5">
    <source>
        <dbReference type="SAM" id="Phobius"/>
    </source>
</evidence>
<name>A0A0P4VQD8_9HEMI</name>
<keyword evidence="2 5" id="KW-0812">Transmembrane</keyword>
<evidence type="ECO:0000259" key="6">
    <source>
        <dbReference type="PROSITE" id="PS50850"/>
    </source>
</evidence>
<feature type="transmembrane region" description="Helical" evidence="5">
    <location>
        <begin position="191"/>
        <end position="209"/>
    </location>
</feature>
<evidence type="ECO:0000313" key="7">
    <source>
        <dbReference type="EMBL" id="JAI55214.1"/>
    </source>
</evidence>
<dbReference type="CDD" id="cd17317">
    <property type="entry name" value="MFS_SLC22"/>
    <property type="match status" value="1"/>
</dbReference>
<dbReference type="PANTHER" id="PTHR24064">
    <property type="entry name" value="SOLUTE CARRIER FAMILY 22 MEMBER"/>
    <property type="match status" value="1"/>
</dbReference>
<protein>
    <submittedName>
        <fullName evidence="7">Putative organic cation transporter</fullName>
    </submittedName>
</protein>
<feature type="transmembrane region" description="Helical" evidence="5">
    <location>
        <begin position="442"/>
        <end position="464"/>
    </location>
</feature>
<feature type="transmembrane region" description="Helical" evidence="5">
    <location>
        <begin position="230"/>
        <end position="250"/>
    </location>
</feature>
<dbReference type="AlphaFoldDB" id="A0A0P4VQD8"/>
<dbReference type="EMBL" id="GDKW01001381">
    <property type="protein sequence ID" value="JAI55214.1"/>
    <property type="molecule type" value="mRNA"/>
</dbReference>
<dbReference type="Pfam" id="PF00083">
    <property type="entry name" value="Sugar_tr"/>
    <property type="match status" value="1"/>
</dbReference>
<dbReference type="SUPFAM" id="SSF103473">
    <property type="entry name" value="MFS general substrate transporter"/>
    <property type="match status" value="1"/>
</dbReference>
<dbReference type="InterPro" id="IPR020846">
    <property type="entry name" value="MFS_dom"/>
</dbReference>
<feature type="transmembrane region" description="Helical" evidence="5">
    <location>
        <begin position="18"/>
        <end position="44"/>
    </location>
</feature>
<evidence type="ECO:0000256" key="2">
    <source>
        <dbReference type="ARBA" id="ARBA00022692"/>
    </source>
</evidence>
<feature type="transmembrane region" description="Helical" evidence="5">
    <location>
        <begin position="142"/>
        <end position="162"/>
    </location>
</feature>
<accession>A0A0P4VQD8</accession>
<keyword evidence="3 5" id="KW-1133">Transmembrane helix</keyword>
<feature type="transmembrane region" description="Helical" evidence="5">
    <location>
        <begin position="359"/>
        <end position="377"/>
    </location>
</feature>
<evidence type="ECO:0000256" key="4">
    <source>
        <dbReference type="ARBA" id="ARBA00023136"/>
    </source>
</evidence>
<feature type="transmembrane region" description="Helical" evidence="5">
    <location>
        <begin position="389"/>
        <end position="410"/>
    </location>
</feature>
<feature type="transmembrane region" description="Helical" evidence="5">
    <location>
        <begin position="501"/>
        <end position="524"/>
    </location>
</feature>
<feature type="transmembrane region" description="Helical" evidence="5">
    <location>
        <begin position="256"/>
        <end position="274"/>
    </location>
</feature>
<feature type="transmembrane region" description="Helical" evidence="5">
    <location>
        <begin position="169"/>
        <end position="185"/>
    </location>
</feature>
<feature type="domain" description="Major facilitator superfamily (MFS) profile" evidence="6">
    <location>
        <begin position="94"/>
        <end position="528"/>
    </location>
</feature>
<proteinExistence type="evidence at transcript level"/>
<feature type="transmembrane region" description="Helical" evidence="5">
    <location>
        <begin position="476"/>
        <end position="495"/>
    </location>
</feature>
<dbReference type="PROSITE" id="PS50850">
    <property type="entry name" value="MFS"/>
    <property type="match status" value="1"/>
</dbReference>
<feature type="transmembrane region" description="Helical" evidence="5">
    <location>
        <begin position="417"/>
        <end position="436"/>
    </location>
</feature>
<comment type="subcellular location">
    <subcellularLocation>
        <location evidence="1">Membrane</location>
        <topology evidence="1">Multi-pass membrane protein</topology>
    </subcellularLocation>
</comment>
<organism evidence="7">
    <name type="scientific">Rhodnius neglectus</name>
    <dbReference type="NCBI Taxonomy" id="72488"/>
    <lineage>
        <taxon>Eukaryota</taxon>
        <taxon>Metazoa</taxon>
        <taxon>Ecdysozoa</taxon>
        <taxon>Arthropoda</taxon>
        <taxon>Hexapoda</taxon>
        <taxon>Insecta</taxon>
        <taxon>Pterygota</taxon>
        <taxon>Neoptera</taxon>
        <taxon>Paraneoptera</taxon>
        <taxon>Hemiptera</taxon>
        <taxon>Heteroptera</taxon>
        <taxon>Panheteroptera</taxon>
        <taxon>Cimicomorpha</taxon>
        <taxon>Reduviidae</taxon>
        <taxon>Triatominae</taxon>
        <taxon>Rhodnius</taxon>
    </lineage>
</organism>
<reference evidence="7" key="1">
    <citation type="journal article" date="2016" name="PLoS Negl. Trop. Dis.">
        <title>A Deep Insight into the Sialome of Rhodnius neglectus, a Vector of Chagas Disease.</title>
        <authorList>
            <person name="Santiago P.B."/>
            <person name="Assumpcao T.C."/>
            <person name="Araujo C.N."/>
            <person name="Bastos I.M."/>
            <person name="Neves D."/>
            <person name="Silva I.G."/>
            <person name="Charneau S."/>
            <person name="Queiroz R.M."/>
            <person name="Raiol T."/>
            <person name="Oliveira J.V."/>
            <person name="Sousa M.V."/>
            <person name="Calvo E."/>
            <person name="Ribeiro J.M."/>
            <person name="Santana J.M."/>
        </authorList>
    </citation>
    <scope>NUCLEOTIDE SEQUENCE</scope>
    <source>
        <tissue evidence="7">Salivary glands</tissue>
    </source>
</reference>
<dbReference type="Gene3D" id="1.20.1250.20">
    <property type="entry name" value="MFS general substrate transporter like domains"/>
    <property type="match status" value="1"/>
</dbReference>
<dbReference type="InterPro" id="IPR005828">
    <property type="entry name" value="MFS_sugar_transport-like"/>
</dbReference>
<evidence type="ECO:0000256" key="1">
    <source>
        <dbReference type="ARBA" id="ARBA00004141"/>
    </source>
</evidence>
<dbReference type="GO" id="GO:0022857">
    <property type="term" value="F:transmembrane transporter activity"/>
    <property type="evidence" value="ECO:0007669"/>
    <property type="project" value="InterPro"/>
</dbReference>
<keyword evidence="4 5" id="KW-0472">Membrane</keyword>
<sequence length="557" mass="63301">MDAGELENALEERSKNRWWLCTLFVLASSPGIFNSMHITSYVFISGNPKFWCDIPELRKANWTDEEIRNISAINPQAEENCFMYKWNYKYFEQIGFNESVNYVQNNKKPTEVKCTKYLYEEDFPTIVDEWDLVCEYGTLKSVAQVAVALGKFFGAFFFGMFADKFGRKKCFVFSCFLYIVSGPIAGFAHDYYLFLVMRLLIGIAGSGVYESGYTILTELTVKNHRTRLGCLYNISYSVGLMILPLLAYYSNNWRELQYYLSFPAVILLVHCWLIPESPRWLITQGKFEKARNLIYGKKKVEIKLDTVHEAPQQAATDTTATRRNTNSQFNEVHHPWYKRLFSAAQRLLKIFASSELRKRIIICYFLWFVASMCYFVIALNAHNFTANKYWYVALNGLSEAPGYVLPLLVLAFVGRKLTGTVLFIIAGVALLLILLLNNSVAIMVVALIGRFCMSAVFAVIILHTSELFPTSNRNSAIGTSLTMAQLGAIVAPFIVDSLGDIHWSIPSTLCGVTSISAGLLILLLPETRNKPLMDNLQEIHSIKSKEKVSCYNCFSFS</sequence>
<dbReference type="GO" id="GO:0016020">
    <property type="term" value="C:membrane"/>
    <property type="evidence" value="ECO:0007669"/>
    <property type="project" value="UniProtKB-SubCell"/>
</dbReference>